<dbReference type="GO" id="GO:0016787">
    <property type="term" value="F:hydrolase activity"/>
    <property type="evidence" value="ECO:0007669"/>
    <property type="project" value="UniProtKB-KW"/>
</dbReference>
<reference evidence="1 2" key="1">
    <citation type="submission" date="2015-02" db="EMBL/GenBank/DDBJ databases">
        <title>Improved understanding of the partial-nitritation anammox process through 23 genomes representing the majority of the microbial community.</title>
        <authorList>
            <person name="Speth D.R."/>
            <person name="In T Zandt M."/>
            <person name="Guerrero Cruz S."/>
            <person name="Jetten M.S."/>
            <person name="Dutilh B.E."/>
        </authorList>
    </citation>
    <scope>NUCLEOTIDE SEQUENCE [LARGE SCALE GENOMIC DNA]</scope>
    <source>
        <strain evidence="1">OLB20</strain>
    </source>
</reference>
<protein>
    <submittedName>
        <fullName evidence="1">Alpha/beta hydrolase family protein</fullName>
    </submittedName>
</protein>
<keyword evidence="1" id="KW-0378">Hydrolase</keyword>
<proteinExistence type="predicted"/>
<sequence length="341" mass="37874">MKSHYQSASGFIIDSTRELFAKKGIKVSKLSQRIGDALRDYHQPDQYICSTAEADISIPYVGIAGGSTLYVLVGGGICSERSLASIGVPLAALGHSVLSFANIFNAGCMISDVPAVRQAVYRSDRAAGRFSYEARLYANMLSDLIRTHFPDIRSLIIVSHSAGACIAAQIISELRQTKPETYRLISDTFSVTPAGMFKDNISRIRRLWYSLKIAVTISLETLSIHPALQRNNHSWLLLIKDSGSWTRDIRDFLRMPLRCVNAMQEQLMSDTSIRHTIFTTSRDHVFPIKQAQELIKKHRNAILTILNGNHVNILPLGAELALAMHKPEGHKKASTWLNSAL</sequence>
<organism evidence="1 2">
    <name type="scientific">candidate division WS6 bacterium OLB20</name>
    <dbReference type="NCBI Taxonomy" id="1617426"/>
    <lineage>
        <taxon>Bacteria</taxon>
        <taxon>Candidatus Dojkabacteria</taxon>
    </lineage>
</organism>
<accession>A0A136LXQ7</accession>
<evidence type="ECO:0000313" key="2">
    <source>
        <dbReference type="Proteomes" id="UP000070457"/>
    </source>
</evidence>
<dbReference type="SUPFAM" id="SSF53474">
    <property type="entry name" value="alpha/beta-Hydrolases"/>
    <property type="match status" value="1"/>
</dbReference>
<evidence type="ECO:0000313" key="1">
    <source>
        <dbReference type="EMBL" id="KXK26450.1"/>
    </source>
</evidence>
<dbReference type="AlphaFoldDB" id="A0A136LXQ7"/>
<gene>
    <name evidence="1" type="ORF">TR69_WS6001000453</name>
</gene>
<comment type="caution">
    <text evidence="1">The sequence shown here is derived from an EMBL/GenBank/DDBJ whole genome shotgun (WGS) entry which is preliminary data.</text>
</comment>
<name>A0A136LXQ7_9BACT</name>
<dbReference type="Gene3D" id="3.40.50.1820">
    <property type="entry name" value="alpha/beta hydrolase"/>
    <property type="match status" value="1"/>
</dbReference>
<dbReference type="EMBL" id="JYNZ01000003">
    <property type="protein sequence ID" value="KXK26450.1"/>
    <property type="molecule type" value="Genomic_DNA"/>
</dbReference>
<dbReference type="InterPro" id="IPR029058">
    <property type="entry name" value="AB_hydrolase_fold"/>
</dbReference>
<dbReference type="Proteomes" id="UP000070457">
    <property type="component" value="Unassembled WGS sequence"/>
</dbReference>